<sequence>MTHLNECLPLLLLSPVLIAVAWTDMRELRIPNVLVMLIIAIFLATSPMLSFGEFGTRLIAAAVVFLGFFFAFALRLVGGGDTKMIPALILFIPSAGLTGFAMVFSASLMFSILVVLALQSQALSHYSNWSIARVKGHMPMGLAIMLSGLTFPVFWVFAA</sequence>
<evidence type="ECO:0000313" key="4">
    <source>
        <dbReference type="Proteomes" id="UP000626220"/>
    </source>
</evidence>
<comment type="caution">
    <text evidence="3">The sequence shown here is derived from an EMBL/GenBank/DDBJ whole genome shotgun (WGS) entry which is preliminary data.</text>
</comment>
<dbReference type="GO" id="GO:0016020">
    <property type="term" value="C:membrane"/>
    <property type="evidence" value="ECO:0007669"/>
    <property type="project" value="InterPro"/>
</dbReference>
<evidence type="ECO:0000313" key="3">
    <source>
        <dbReference type="EMBL" id="GHF59008.1"/>
    </source>
</evidence>
<feature type="transmembrane region" description="Helical" evidence="1">
    <location>
        <begin position="139"/>
        <end position="158"/>
    </location>
</feature>
<dbReference type="EMBL" id="BNCJ01000010">
    <property type="protein sequence ID" value="GHF59008.1"/>
    <property type="molecule type" value="Genomic_DNA"/>
</dbReference>
<feature type="transmembrane region" description="Helical" evidence="1">
    <location>
        <begin position="58"/>
        <end position="77"/>
    </location>
</feature>
<organism evidence="3 4">
    <name type="scientific">Seohaeicola zhoushanensis</name>
    <dbReference type="NCBI Taxonomy" id="1569283"/>
    <lineage>
        <taxon>Bacteria</taxon>
        <taxon>Pseudomonadati</taxon>
        <taxon>Pseudomonadota</taxon>
        <taxon>Alphaproteobacteria</taxon>
        <taxon>Rhodobacterales</taxon>
        <taxon>Roseobacteraceae</taxon>
        <taxon>Seohaeicola</taxon>
    </lineage>
</organism>
<keyword evidence="1" id="KW-0472">Membrane</keyword>
<accession>A0A8J3GZ01</accession>
<protein>
    <recommendedName>
        <fullName evidence="2">Prepilin type IV endopeptidase peptidase domain-containing protein</fullName>
    </recommendedName>
</protein>
<dbReference type="RefSeq" id="WP_189681216.1">
    <property type="nucleotide sequence ID" value="NZ_BNCJ01000010.1"/>
</dbReference>
<feature type="transmembrane region" description="Helical" evidence="1">
    <location>
        <begin position="89"/>
        <end position="118"/>
    </location>
</feature>
<dbReference type="Proteomes" id="UP000626220">
    <property type="component" value="Unassembled WGS sequence"/>
</dbReference>
<dbReference type="GO" id="GO:0004190">
    <property type="term" value="F:aspartic-type endopeptidase activity"/>
    <property type="evidence" value="ECO:0007669"/>
    <property type="project" value="InterPro"/>
</dbReference>
<keyword evidence="1" id="KW-0812">Transmembrane</keyword>
<dbReference type="InterPro" id="IPR000045">
    <property type="entry name" value="Prepilin_IV_endopep_pep"/>
</dbReference>
<proteinExistence type="predicted"/>
<reference evidence="3" key="2">
    <citation type="submission" date="2020-09" db="EMBL/GenBank/DDBJ databases">
        <authorList>
            <person name="Sun Q."/>
            <person name="Kim S."/>
        </authorList>
    </citation>
    <scope>NUCLEOTIDE SEQUENCE</scope>
    <source>
        <strain evidence="3">KCTC 42650</strain>
    </source>
</reference>
<feature type="domain" description="Prepilin type IV endopeptidase peptidase" evidence="2">
    <location>
        <begin position="12"/>
        <end position="113"/>
    </location>
</feature>
<reference evidence="3" key="1">
    <citation type="journal article" date="2014" name="Int. J. Syst. Evol. Microbiol.">
        <title>Complete genome sequence of Corynebacterium casei LMG S-19264T (=DSM 44701T), isolated from a smear-ripened cheese.</title>
        <authorList>
            <consortium name="US DOE Joint Genome Institute (JGI-PGF)"/>
            <person name="Walter F."/>
            <person name="Albersmeier A."/>
            <person name="Kalinowski J."/>
            <person name="Ruckert C."/>
        </authorList>
    </citation>
    <scope>NUCLEOTIDE SEQUENCE</scope>
    <source>
        <strain evidence="3">KCTC 42650</strain>
    </source>
</reference>
<keyword evidence="4" id="KW-1185">Reference proteome</keyword>
<feature type="transmembrane region" description="Helical" evidence="1">
    <location>
        <begin position="33"/>
        <end position="51"/>
    </location>
</feature>
<dbReference type="Pfam" id="PF01478">
    <property type="entry name" value="Peptidase_A24"/>
    <property type="match status" value="1"/>
</dbReference>
<dbReference type="Gene3D" id="1.20.120.1220">
    <property type="match status" value="1"/>
</dbReference>
<keyword evidence="1" id="KW-1133">Transmembrane helix</keyword>
<evidence type="ECO:0000256" key="1">
    <source>
        <dbReference type="SAM" id="Phobius"/>
    </source>
</evidence>
<dbReference type="AlphaFoldDB" id="A0A8J3GZ01"/>
<evidence type="ECO:0000259" key="2">
    <source>
        <dbReference type="Pfam" id="PF01478"/>
    </source>
</evidence>
<gene>
    <name evidence="3" type="ORF">GCM10017056_33090</name>
</gene>
<name>A0A8J3GZ01_9RHOB</name>